<comment type="caution">
    <text evidence="1">The sequence shown here is derived from an EMBL/GenBank/DDBJ whole genome shotgun (WGS) entry which is preliminary data.</text>
</comment>
<organism evidence="1 2">
    <name type="scientific">Bauhinia variegata</name>
    <name type="common">Purple orchid tree</name>
    <name type="synonym">Phanera variegata</name>
    <dbReference type="NCBI Taxonomy" id="167791"/>
    <lineage>
        <taxon>Eukaryota</taxon>
        <taxon>Viridiplantae</taxon>
        <taxon>Streptophyta</taxon>
        <taxon>Embryophyta</taxon>
        <taxon>Tracheophyta</taxon>
        <taxon>Spermatophyta</taxon>
        <taxon>Magnoliopsida</taxon>
        <taxon>eudicotyledons</taxon>
        <taxon>Gunneridae</taxon>
        <taxon>Pentapetalae</taxon>
        <taxon>rosids</taxon>
        <taxon>fabids</taxon>
        <taxon>Fabales</taxon>
        <taxon>Fabaceae</taxon>
        <taxon>Cercidoideae</taxon>
        <taxon>Cercideae</taxon>
        <taxon>Bauhiniinae</taxon>
        <taxon>Bauhinia</taxon>
    </lineage>
</organism>
<protein>
    <submittedName>
        <fullName evidence="1">Uncharacterized protein</fullName>
    </submittedName>
</protein>
<proteinExistence type="predicted"/>
<evidence type="ECO:0000313" key="1">
    <source>
        <dbReference type="EMBL" id="KAI4336904.1"/>
    </source>
</evidence>
<keyword evidence="2" id="KW-1185">Reference proteome</keyword>
<dbReference type="EMBL" id="CM039431">
    <property type="protein sequence ID" value="KAI4336904.1"/>
    <property type="molecule type" value="Genomic_DNA"/>
</dbReference>
<dbReference type="Proteomes" id="UP000828941">
    <property type="component" value="Chromosome 6"/>
</dbReference>
<evidence type="ECO:0000313" key="2">
    <source>
        <dbReference type="Proteomes" id="UP000828941"/>
    </source>
</evidence>
<reference evidence="1 2" key="1">
    <citation type="journal article" date="2022" name="DNA Res.">
        <title>Chromosomal-level genome assembly of the orchid tree Bauhinia variegata (Leguminosae; Cercidoideae) supports the allotetraploid origin hypothesis of Bauhinia.</title>
        <authorList>
            <person name="Zhong Y."/>
            <person name="Chen Y."/>
            <person name="Zheng D."/>
            <person name="Pang J."/>
            <person name="Liu Y."/>
            <person name="Luo S."/>
            <person name="Meng S."/>
            <person name="Qian L."/>
            <person name="Wei D."/>
            <person name="Dai S."/>
            <person name="Zhou R."/>
        </authorList>
    </citation>
    <scope>NUCLEOTIDE SEQUENCE [LARGE SCALE GENOMIC DNA]</scope>
    <source>
        <strain evidence="1">BV-YZ2020</strain>
    </source>
</reference>
<sequence length="132" mass="15368">MNPDETKCSNGRMPRRERKWARLFNHALSRLHRAKVTARCNTTSGFGFLKELGYSCCENNEMTMGPLSEDEFLLAGDRRALMSCNSRMLCICFLRVCHPNIDWKENVCLNILREDWKHGLNINTIIYGLFHL</sequence>
<accession>A0ACB9NMG1</accession>
<gene>
    <name evidence="1" type="ORF">L6164_015378</name>
</gene>
<name>A0ACB9NMG1_BAUVA</name>